<accession>A0A853CJY2</accession>
<name>A0A853CJY2_9ACTN</name>
<dbReference type="RefSeq" id="WP_281371306.1">
    <property type="nucleotide sequence ID" value="NZ_JACBZT010000001.1"/>
</dbReference>
<reference evidence="2 3" key="1">
    <citation type="submission" date="2020-07" db="EMBL/GenBank/DDBJ databases">
        <title>Sequencing the genomes of 1000 actinobacteria strains.</title>
        <authorList>
            <person name="Klenk H.-P."/>
        </authorList>
    </citation>
    <scope>NUCLEOTIDE SEQUENCE [LARGE SCALE GENOMIC DNA]</scope>
    <source>
        <strain evidence="2 3">DSM 104001</strain>
    </source>
</reference>
<organism evidence="2 3">
    <name type="scientific">Petropleomorpha daqingensis</name>
    <dbReference type="NCBI Taxonomy" id="2026353"/>
    <lineage>
        <taxon>Bacteria</taxon>
        <taxon>Bacillati</taxon>
        <taxon>Actinomycetota</taxon>
        <taxon>Actinomycetes</taxon>
        <taxon>Geodermatophilales</taxon>
        <taxon>Geodermatophilaceae</taxon>
        <taxon>Petropleomorpha</taxon>
    </lineage>
</organism>
<keyword evidence="3" id="KW-1185">Reference proteome</keyword>
<proteinExistence type="predicted"/>
<evidence type="ECO:0000256" key="1">
    <source>
        <dbReference type="SAM" id="Phobius"/>
    </source>
</evidence>
<keyword evidence="1" id="KW-0812">Transmembrane</keyword>
<comment type="caution">
    <text evidence="2">The sequence shown here is derived from an EMBL/GenBank/DDBJ whole genome shotgun (WGS) entry which is preliminary data.</text>
</comment>
<evidence type="ECO:0000313" key="3">
    <source>
        <dbReference type="Proteomes" id="UP000541969"/>
    </source>
</evidence>
<protein>
    <submittedName>
        <fullName evidence="2">Uncharacterized protein</fullName>
    </submittedName>
</protein>
<dbReference type="AlphaFoldDB" id="A0A853CJY2"/>
<sequence length="41" mass="4661">MSTPQRPALRHPHVRWSRATLFFAGVALFDVLIWTAAALVR</sequence>
<dbReference type="Proteomes" id="UP000541969">
    <property type="component" value="Unassembled WGS sequence"/>
</dbReference>
<keyword evidence="1" id="KW-1133">Transmembrane helix</keyword>
<dbReference type="EMBL" id="JACBZT010000001">
    <property type="protein sequence ID" value="NYJ06578.1"/>
    <property type="molecule type" value="Genomic_DNA"/>
</dbReference>
<gene>
    <name evidence="2" type="ORF">GGQ55_002856</name>
</gene>
<feature type="transmembrane region" description="Helical" evidence="1">
    <location>
        <begin position="21"/>
        <end position="40"/>
    </location>
</feature>
<keyword evidence="1" id="KW-0472">Membrane</keyword>
<evidence type="ECO:0000313" key="2">
    <source>
        <dbReference type="EMBL" id="NYJ06578.1"/>
    </source>
</evidence>